<reference evidence="3" key="1">
    <citation type="submission" date="2013-09" db="EMBL/GenBank/DDBJ databases">
        <title>The Genome Sequence of Anopheles culicifacies species A.</title>
        <authorList>
            <consortium name="The Broad Institute Genomics Platform"/>
            <person name="Neafsey D.E."/>
            <person name="Besansky N."/>
            <person name="Howell P."/>
            <person name="Walton C."/>
            <person name="Young S.K."/>
            <person name="Zeng Q."/>
            <person name="Gargeya S."/>
            <person name="Fitzgerald M."/>
            <person name="Haas B."/>
            <person name="Abouelleil A."/>
            <person name="Allen A.W."/>
            <person name="Alvarado L."/>
            <person name="Arachchi H.M."/>
            <person name="Berlin A.M."/>
            <person name="Chapman S.B."/>
            <person name="Gainer-Dewar J."/>
            <person name="Goldberg J."/>
            <person name="Griggs A."/>
            <person name="Gujja S."/>
            <person name="Hansen M."/>
            <person name="Howarth C."/>
            <person name="Imamovic A."/>
            <person name="Ireland A."/>
            <person name="Larimer J."/>
            <person name="McCowan C."/>
            <person name="Murphy C."/>
            <person name="Pearson M."/>
            <person name="Poon T.W."/>
            <person name="Priest M."/>
            <person name="Roberts A."/>
            <person name="Saif S."/>
            <person name="Shea T."/>
            <person name="Sisk P."/>
            <person name="Sykes S."/>
            <person name="Wortman J."/>
            <person name="Nusbaum C."/>
            <person name="Birren B."/>
        </authorList>
    </citation>
    <scope>NUCLEOTIDE SEQUENCE [LARGE SCALE GENOMIC DNA]</scope>
    <source>
        <strain evidence="3">A-37</strain>
    </source>
</reference>
<dbReference type="EnsemblMetazoa" id="ACUA004606-RA">
    <property type="protein sequence ID" value="ACUA004606-PA"/>
    <property type="gene ID" value="ACUA004606"/>
</dbReference>
<evidence type="ECO:0000313" key="3">
    <source>
        <dbReference type="Proteomes" id="UP000075883"/>
    </source>
</evidence>
<dbReference type="Proteomes" id="UP000075883">
    <property type="component" value="Unassembled WGS sequence"/>
</dbReference>
<feature type="transmembrane region" description="Helical" evidence="1">
    <location>
        <begin position="20"/>
        <end position="37"/>
    </location>
</feature>
<accession>A0A182LXX0</accession>
<name>A0A182LXX0_9DIPT</name>
<dbReference type="EMBL" id="AXCM01018615">
    <property type="status" value="NOT_ANNOTATED_CDS"/>
    <property type="molecule type" value="Genomic_DNA"/>
</dbReference>
<evidence type="ECO:0000313" key="2">
    <source>
        <dbReference type="EnsemblMetazoa" id="ACUA004606-PA"/>
    </source>
</evidence>
<protein>
    <submittedName>
        <fullName evidence="2">Uncharacterized protein</fullName>
    </submittedName>
</protein>
<dbReference type="AlphaFoldDB" id="A0A182LXX0"/>
<dbReference type="VEuPathDB" id="VectorBase:ACUA004606"/>
<keyword evidence="1" id="KW-0472">Membrane</keyword>
<keyword evidence="3" id="KW-1185">Reference proteome</keyword>
<organism evidence="2 3">
    <name type="scientific">Anopheles culicifacies</name>
    <dbReference type="NCBI Taxonomy" id="139723"/>
    <lineage>
        <taxon>Eukaryota</taxon>
        <taxon>Metazoa</taxon>
        <taxon>Ecdysozoa</taxon>
        <taxon>Arthropoda</taxon>
        <taxon>Hexapoda</taxon>
        <taxon>Insecta</taxon>
        <taxon>Pterygota</taxon>
        <taxon>Neoptera</taxon>
        <taxon>Endopterygota</taxon>
        <taxon>Diptera</taxon>
        <taxon>Nematocera</taxon>
        <taxon>Culicoidea</taxon>
        <taxon>Culicidae</taxon>
        <taxon>Anophelinae</taxon>
        <taxon>Anopheles</taxon>
        <taxon>culicifacies species complex</taxon>
    </lineage>
</organism>
<keyword evidence="1" id="KW-1133">Transmembrane helix</keyword>
<keyword evidence="1" id="KW-0812">Transmembrane</keyword>
<evidence type="ECO:0000256" key="1">
    <source>
        <dbReference type="SAM" id="Phobius"/>
    </source>
</evidence>
<sequence>MPARPHAIASYVRADDEATAAVSFSAFALCFALRLLYGRSPRTRRANGWLADWLVGWFVRWELVRAVKQENSAHTERLKLMATLAAIGKIASARALRTNERTTDQYHQQQAVLNKKQQRDSRRMVRETLTPYPPSIALPSVFALFVLCVPRSRSVVGRCARCSVFGALCYAPSSTPQHTKGSGTVGQWARLPVVKI</sequence>
<proteinExistence type="predicted"/>
<reference evidence="2" key="2">
    <citation type="submission" date="2020-05" db="UniProtKB">
        <authorList>
            <consortium name="EnsemblMetazoa"/>
        </authorList>
    </citation>
    <scope>IDENTIFICATION</scope>
    <source>
        <strain evidence="2">A-37</strain>
    </source>
</reference>